<name>A0ABU6RJW5_9FABA</name>
<evidence type="ECO:0000313" key="2">
    <source>
        <dbReference type="Proteomes" id="UP001341840"/>
    </source>
</evidence>
<dbReference type="Proteomes" id="UP001341840">
    <property type="component" value="Unassembled WGS sequence"/>
</dbReference>
<evidence type="ECO:0000313" key="1">
    <source>
        <dbReference type="EMBL" id="MED6124234.1"/>
    </source>
</evidence>
<accession>A0ABU6RJW5</accession>
<reference evidence="1 2" key="1">
    <citation type="journal article" date="2023" name="Plants (Basel)">
        <title>Bridging the Gap: Combining Genomics and Transcriptomics Approaches to Understand Stylosanthes scabra, an Orphan Legume from the Brazilian Caatinga.</title>
        <authorList>
            <person name="Ferreira-Neto J.R.C."/>
            <person name="da Silva M.D."/>
            <person name="Binneck E."/>
            <person name="de Melo N.F."/>
            <person name="da Silva R.H."/>
            <person name="de Melo A.L.T.M."/>
            <person name="Pandolfi V."/>
            <person name="Bustamante F.O."/>
            <person name="Brasileiro-Vidal A.C."/>
            <person name="Benko-Iseppon A.M."/>
        </authorList>
    </citation>
    <scope>NUCLEOTIDE SEQUENCE [LARGE SCALE GENOMIC DNA]</scope>
    <source>
        <tissue evidence="1">Leaves</tissue>
    </source>
</reference>
<protein>
    <submittedName>
        <fullName evidence="1">Uncharacterized protein</fullName>
    </submittedName>
</protein>
<proteinExistence type="predicted"/>
<organism evidence="1 2">
    <name type="scientific">Stylosanthes scabra</name>
    <dbReference type="NCBI Taxonomy" id="79078"/>
    <lineage>
        <taxon>Eukaryota</taxon>
        <taxon>Viridiplantae</taxon>
        <taxon>Streptophyta</taxon>
        <taxon>Embryophyta</taxon>
        <taxon>Tracheophyta</taxon>
        <taxon>Spermatophyta</taxon>
        <taxon>Magnoliopsida</taxon>
        <taxon>eudicotyledons</taxon>
        <taxon>Gunneridae</taxon>
        <taxon>Pentapetalae</taxon>
        <taxon>rosids</taxon>
        <taxon>fabids</taxon>
        <taxon>Fabales</taxon>
        <taxon>Fabaceae</taxon>
        <taxon>Papilionoideae</taxon>
        <taxon>50 kb inversion clade</taxon>
        <taxon>dalbergioids sensu lato</taxon>
        <taxon>Dalbergieae</taxon>
        <taxon>Pterocarpus clade</taxon>
        <taxon>Stylosanthes</taxon>
    </lineage>
</organism>
<keyword evidence="2" id="KW-1185">Reference proteome</keyword>
<comment type="caution">
    <text evidence="1">The sequence shown here is derived from an EMBL/GenBank/DDBJ whole genome shotgun (WGS) entry which is preliminary data.</text>
</comment>
<dbReference type="EMBL" id="JASCZI010030672">
    <property type="protein sequence ID" value="MED6124234.1"/>
    <property type="molecule type" value="Genomic_DNA"/>
</dbReference>
<sequence>MVVEFAVNNLVLKELVEPAVTKPTAQIPLVTVVNPCRRDPTLASRDVRITVTDLAPFLPIQSYGGLAVKQPAPPFWVLSFPRCPARIVINDEDPVTLAEAIIKEVASFLSHRQFSTVKGKLLLKQRHLIPPRGCASWQCDAANLFSTIRQVHRIK</sequence>
<gene>
    <name evidence="1" type="ORF">PIB30_057126</name>
</gene>